<dbReference type="Proteomes" id="UP000821865">
    <property type="component" value="Chromosome 1"/>
</dbReference>
<comment type="caution">
    <text evidence="1">The sequence shown here is derived from an EMBL/GenBank/DDBJ whole genome shotgun (WGS) entry which is preliminary data.</text>
</comment>
<proteinExistence type="predicted"/>
<gene>
    <name evidence="1" type="ORF">HPB49_005209</name>
</gene>
<name>A0ACB8DVH8_DERSI</name>
<sequence>MTSQPASATTDVKAAVELSKQAADEEAKKQFANAYKIYRKTVEAYLSATLAVRTMCAPYIERVLRLKDHARDIDQEILCAGMPEMKCIHQLSLLGLLLPPWCLTAVTVSAKRKICYTNDIVGIDAVKHKFSQILMNPKSKGASVILLYGPHGSGKSFLVRAITSKYPDKSVFIVNIDAFMAATSQHEGVKLANVMIKNFRKHDCGVLVLENIDRLYSHRVEGIAREIDAMRKEILAYMQELKEKREFREVVVATARKPWRLEKSMLETFQSKIWLPPPPFNERVAIITRELGKVRCPSFTESDIQDLASRTERYSRYQVMAILRLALARNFEKLETITLKEDAERVDHLTRDDILVVSDILRPDMTEEEMVKYREFTSVTTTVPVPPSSAACSSILPSGVVSASALLTSPAAVAADDIPVSSLKDRRVSAAMISSANAATDIRVQSSAQSGVPGPTDAAPEFSRSQGKVQMSLHEATERRRKR</sequence>
<dbReference type="EMBL" id="CM023470">
    <property type="protein sequence ID" value="KAH7978339.1"/>
    <property type="molecule type" value="Genomic_DNA"/>
</dbReference>
<reference evidence="1" key="1">
    <citation type="submission" date="2020-05" db="EMBL/GenBank/DDBJ databases">
        <title>Large-scale comparative analyses of tick genomes elucidate their genetic diversity and vector capacities.</title>
        <authorList>
            <person name="Jia N."/>
            <person name="Wang J."/>
            <person name="Shi W."/>
            <person name="Du L."/>
            <person name="Sun Y."/>
            <person name="Zhan W."/>
            <person name="Jiang J."/>
            <person name="Wang Q."/>
            <person name="Zhang B."/>
            <person name="Ji P."/>
            <person name="Sakyi L.B."/>
            <person name="Cui X."/>
            <person name="Yuan T."/>
            <person name="Jiang B."/>
            <person name="Yang W."/>
            <person name="Lam T.T.-Y."/>
            <person name="Chang Q."/>
            <person name="Ding S."/>
            <person name="Wang X."/>
            <person name="Zhu J."/>
            <person name="Ruan X."/>
            <person name="Zhao L."/>
            <person name="Wei J."/>
            <person name="Que T."/>
            <person name="Du C."/>
            <person name="Cheng J."/>
            <person name="Dai P."/>
            <person name="Han X."/>
            <person name="Huang E."/>
            <person name="Gao Y."/>
            <person name="Liu J."/>
            <person name="Shao H."/>
            <person name="Ye R."/>
            <person name="Li L."/>
            <person name="Wei W."/>
            <person name="Wang X."/>
            <person name="Wang C."/>
            <person name="Yang T."/>
            <person name="Huo Q."/>
            <person name="Li W."/>
            <person name="Guo W."/>
            <person name="Chen H."/>
            <person name="Zhou L."/>
            <person name="Ni X."/>
            <person name="Tian J."/>
            <person name="Zhou Y."/>
            <person name="Sheng Y."/>
            <person name="Liu T."/>
            <person name="Pan Y."/>
            <person name="Xia L."/>
            <person name="Li J."/>
            <person name="Zhao F."/>
            <person name="Cao W."/>
        </authorList>
    </citation>
    <scope>NUCLEOTIDE SEQUENCE</scope>
    <source>
        <strain evidence="1">Dsil-2018</strain>
    </source>
</reference>
<evidence type="ECO:0000313" key="1">
    <source>
        <dbReference type="EMBL" id="KAH7978339.1"/>
    </source>
</evidence>
<accession>A0ACB8DVH8</accession>
<evidence type="ECO:0000313" key="2">
    <source>
        <dbReference type="Proteomes" id="UP000821865"/>
    </source>
</evidence>
<keyword evidence="2" id="KW-1185">Reference proteome</keyword>
<organism evidence="1 2">
    <name type="scientific">Dermacentor silvarum</name>
    <name type="common">Tick</name>
    <dbReference type="NCBI Taxonomy" id="543639"/>
    <lineage>
        <taxon>Eukaryota</taxon>
        <taxon>Metazoa</taxon>
        <taxon>Ecdysozoa</taxon>
        <taxon>Arthropoda</taxon>
        <taxon>Chelicerata</taxon>
        <taxon>Arachnida</taxon>
        <taxon>Acari</taxon>
        <taxon>Parasitiformes</taxon>
        <taxon>Ixodida</taxon>
        <taxon>Ixodoidea</taxon>
        <taxon>Ixodidae</taxon>
        <taxon>Rhipicephalinae</taxon>
        <taxon>Dermacentor</taxon>
    </lineage>
</organism>
<protein>
    <submittedName>
        <fullName evidence="1">Uncharacterized protein</fullName>
    </submittedName>
</protein>